<feature type="transmembrane region" description="Helical" evidence="14">
    <location>
        <begin position="23"/>
        <end position="41"/>
    </location>
</feature>
<name>A0A9P0VWT4_9ASCO</name>
<keyword evidence="6" id="KW-0509">mRNA transport</keyword>
<dbReference type="GO" id="GO:0006999">
    <property type="term" value="P:nuclear pore organization"/>
    <property type="evidence" value="ECO:0007669"/>
    <property type="project" value="TreeGrafter"/>
</dbReference>
<keyword evidence="10" id="KW-0906">Nuclear pore complex</keyword>
<accession>A0A9P0VWT4</accession>
<evidence type="ECO:0000256" key="9">
    <source>
        <dbReference type="ARBA" id="ARBA00023010"/>
    </source>
</evidence>
<comment type="subcellular location">
    <subcellularLocation>
        <location evidence="1">Nucleus membrane</location>
        <topology evidence="1">Multi-pass membrane protein</topology>
    </subcellularLocation>
    <subcellularLocation>
        <location evidence="2">Nucleus</location>
        <location evidence="2">Nuclear pore complex</location>
    </subcellularLocation>
</comment>
<evidence type="ECO:0000313" key="15">
    <source>
        <dbReference type="EMBL" id="CAH2351680.1"/>
    </source>
</evidence>
<evidence type="ECO:0000256" key="3">
    <source>
        <dbReference type="ARBA" id="ARBA00005760"/>
    </source>
</evidence>
<keyword evidence="16" id="KW-1185">Reference proteome</keyword>
<proteinExistence type="inferred from homology"/>
<dbReference type="EMBL" id="CAKXYY010000004">
    <property type="protein sequence ID" value="CAH2351680.1"/>
    <property type="molecule type" value="Genomic_DNA"/>
</dbReference>
<evidence type="ECO:0000256" key="10">
    <source>
        <dbReference type="ARBA" id="ARBA00023132"/>
    </source>
</evidence>
<evidence type="ECO:0008006" key="17">
    <source>
        <dbReference type="Google" id="ProtNLM"/>
    </source>
</evidence>
<dbReference type="Proteomes" id="UP000837801">
    <property type="component" value="Unassembled WGS sequence"/>
</dbReference>
<keyword evidence="4" id="KW-0813">Transport</keyword>
<dbReference type="GO" id="GO:0070631">
    <property type="term" value="P:spindle pole body localization"/>
    <property type="evidence" value="ECO:0007669"/>
    <property type="project" value="TreeGrafter"/>
</dbReference>
<feature type="transmembrane region" description="Helical" evidence="14">
    <location>
        <begin position="127"/>
        <end position="148"/>
    </location>
</feature>
<keyword evidence="5 14" id="KW-0812">Transmembrane</keyword>
<dbReference type="GO" id="GO:0106166">
    <property type="term" value="F:spindle pole body-nuclear membrane anchor activity"/>
    <property type="evidence" value="ECO:0007669"/>
    <property type="project" value="TreeGrafter"/>
</dbReference>
<keyword evidence="12" id="KW-0539">Nucleus</keyword>
<dbReference type="InterPro" id="IPR019049">
    <property type="entry name" value="Nucleoporin_prot_Ndc1/Nup"/>
</dbReference>
<dbReference type="AlphaFoldDB" id="A0A9P0VWT4"/>
<gene>
    <name evidence="15" type="ORF">CLIB1423_04S03554</name>
</gene>
<dbReference type="GO" id="GO:0015031">
    <property type="term" value="P:protein transport"/>
    <property type="evidence" value="ECO:0007669"/>
    <property type="project" value="UniProtKB-KW"/>
</dbReference>
<evidence type="ECO:0000256" key="11">
    <source>
        <dbReference type="ARBA" id="ARBA00023136"/>
    </source>
</evidence>
<evidence type="ECO:0000256" key="12">
    <source>
        <dbReference type="ARBA" id="ARBA00023242"/>
    </source>
</evidence>
<organism evidence="15 16">
    <name type="scientific">[Candida] railenensis</name>
    <dbReference type="NCBI Taxonomy" id="45579"/>
    <lineage>
        <taxon>Eukaryota</taxon>
        <taxon>Fungi</taxon>
        <taxon>Dikarya</taxon>
        <taxon>Ascomycota</taxon>
        <taxon>Saccharomycotina</taxon>
        <taxon>Pichiomycetes</taxon>
        <taxon>Debaryomycetaceae</taxon>
        <taxon>Kurtzmaniella</taxon>
    </lineage>
</organism>
<evidence type="ECO:0000256" key="13">
    <source>
        <dbReference type="SAM" id="MobiDB-lite"/>
    </source>
</evidence>
<reference evidence="15" key="1">
    <citation type="submission" date="2022-03" db="EMBL/GenBank/DDBJ databases">
        <authorList>
            <person name="Legras J.-L."/>
            <person name="Devillers H."/>
            <person name="Grondin C."/>
        </authorList>
    </citation>
    <scope>NUCLEOTIDE SEQUENCE</scope>
    <source>
        <strain evidence="15">CLIB 1423</strain>
    </source>
</reference>
<evidence type="ECO:0000256" key="6">
    <source>
        <dbReference type="ARBA" id="ARBA00022816"/>
    </source>
</evidence>
<keyword evidence="8 14" id="KW-1133">Transmembrane helix</keyword>
<dbReference type="OrthoDB" id="67850at2759"/>
<evidence type="ECO:0000256" key="14">
    <source>
        <dbReference type="SAM" id="Phobius"/>
    </source>
</evidence>
<keyword evidence="9" id="KW-0811">Translocation</keyword>
<evidence type="ECO:0000256" key="5">
    <source>
        <dbReference type="ARBA" id="ARBA00022692"/>
    </source>
</evidence>
<evidence type="ECO:0000256" key="2">
    <source>
        <dbReference type="ARBA" id="ARBA00004567"/>
    </source>
</evidence>
<comment type="similarity">
    <text evidence="3">Belongs to the NDC1 family.</text>
</comment>
<sequence>MVSPSVTSYHSIYTKVERKRLKYVNKIGILVAIAIGISLSLPSSLSKSPSDINKPAGTGSANSGKSSAATSTFWWSCILGTFIYRTPIIFSAIFSVKLARQFDTTVLFSKHKTLVSQTIHSVSSKKFLVVALYYILSSVLIFLCSYIQSPIAVYLVAKEYRQKDFLNDDFVYFAFSSVFLAVLYSIQHLALQRNRLNLFKYGVAKIRPSILESILKPIPRLILISLISSFAVSFVLCPAFYYLFGTGRLIYRLNWLTLVIVGLDTESHSTGLANKWQTAKQISWCSFHVILSWELINHYFNVYSSIGCLDGKKSISSYSSDPLNTLISGLRDYSNELTRLTAFQELAYISTTTMNDDVIKLRHAIYNANSNKFGPIWSIIFEECSLIIRETCSRVNYRSVSDLNRQQQQTKEQLQNSANAAAVLAARSIPNVSASEKTDIFGNSTAETTAQKKNSIGMKRYSESSPSPTTVPAEDKPHKETPKNVLFTYFVILRSHYYTFYAQLNKLGAKTVLPPIFKSIYTLYHTKYIQYRDEIISTPIGIVFRVSLKRDCESRIIDPITFGNAVISVSQLLIRANEEDRRGAIQNHDIADVLTLLERPIRAMNNYTESLPPSIDLSALQRKSSELTKQHLIALLHDLSIKEFFDICVKYNSKLNDLILAPRVFKLAKRVIDAAIAQRSSKSYTTSYR</sequence>
<protein>
    <recommendedName>
        <fullName evidence="17">Nucleoporin NDC1</fullName>
    </recommendedName>
</protein>
<feature type="transmembrane region" description="Helical" evidence="14">
    <location>
        <begin position="73"/>
        <end position="94"/>
    </location>
</feature>
<feature type="region of interest" description="Disordered" evidence="13">
    <location>
        <begin position="451"/>
        <end position="478"/>
    </location>
</feature>
<dbReference type="PANTHER" id="PTHR13269:SF6">
    <property type="entry name" value="NUCLEOPORIN NDC1"/>
    <property type="match status" value="1"/>
</dbReference>
<keyword evidence="7" id="KW-0653">Protein transport</keyword>
<evidence type="ECO:0000256" key="4">
    <source>
        <dbReference type="ARBA" id="ARBA00022448"/>
    </source>
</evidence>
<comment type="caution">
    <text evidence="15">The sequence shown here is derived from an EMBL/GenBank/DDBJ whole genome shotgun (WGS) entry which is preliminary data.</text>
</comment>
<dbReference type="Pfam" id="PF09531">
    <property type="entry name" value="Ndc1_Nup"/>
    <property type="match status" value="1"/>
</dbReference>
<dbReference type="GO" id="GO:0070762">
    <property type="term" value="C:nuclear pore transmembrane ring"/>
    <property type="evidence" value="ECO:0007669"/>
    <property type="project" value="TreeGrafter"/>
</dbReference>
<evidence type="ECO:0000256" key="7">
    <source>
        <dbReference type="ARBA" id="ARBA00022927"/>
    </source>
</evidence>
<dbReference type="GO" id="GO:0051028">
    <property type="term" value="P:mRNA transport"/>
    <property type="evidence" value="ECO:0007669"/>
    <property type="project" value="UniProtKB-KW"/>
</dbReference>
<dbReference type="GO" id="GO:0005816">
    <property type="term" value="C:spindle pole body"/>
    <property type="evidence" value="ECO:0007669"/>
    <property type="project" value="TreeGrafter"/>
</dbReference>
<dbReference type="GO" id="GO:0031965">
    <property type="term" value="C:nuclear membrane"/>
    <property type="evidence" value="ECO:0007669"/>
    <property type="project" value="UniProtKB-SubCell"/>
</dbReference>
<evidence type="ECO:0000313" key="16">
    <source>
        <dbReference type="Proteomes" id="UP000837801"/>
    </source>
</evidence>
<feature type="transmembrane region" description="Helical" evidence="14">
    <location>
        <begin position="170"/>
        <end position="191"/>
    </location>
</feature>
<evidence type="ECO:0000256" key="8">
    <source>
        <dbReference type="ARBA" id="ARBA00022989"/>
    </source>
</evidence>
<keyword evidence="11 14" id="KW-0472">Membrane</keyword>
<dbReference type="PANTHER" id="PTHR13269">
    <property type="entry name" value="NUCLEOPORIN NDC1"/>
    <property type="match status" value="1"/>
</dbReference>
<evidence type="ECO:0000256" key="1">
    <source>
        <dbReference type="ARBA" id="ARBA00004232"/>
    </source>
</evidence>
<feature type="transmembrane region" description="Helical" evidence="14">
    <location>
        <begin position="221"/>
        <end position="244"/>
    </location>
</feature>